<dbReference type="InterPro" id="IPR017937">
    <property type="entry name" value="Thioredoxin_CS"/>
</dbReference>
<name>A0A0N7IF31_9BACE</name>
<keyword evidence="4" id="KW-0676">Redox-active center</keyword>
<dbReference type="InterPro" id="IPR000866">
    <property type="entry name" value="AhpC/TSA"/>
</dbReference>
<organism evidence="7 8">
    <name type="scientific">Bacteroides cellulosilyticus</name>
    <dbReference type="NCBI Taxonomy" id="246787"/>
    <lineage>
        <taxon>Bacteria</taxon>
        <taxon>Pseudomonadati</taxon>
        <taxon>Bacteroidota</taxon>
        <taxon>Bacteroidia</taxon>
        <taxon>Bacteroidales</taxon>
        <taxon>Bacteroidaceae</taxon>
        <taxon>Bacteroides</taxon>
    </lineage>
</organism>
<dbReference type="GO" id="GO:0017004">
    <property type="term" value="P:cytochrome complex assembly"/>
    <property type="evidence" value="ECO:0007669"/>
    <property type="project" value="UniProtKB-KW"/>
</dbReference>
<feature type="signal peptide" evidence="5">
    <location>
        <begin position="1"/>
        <end position="18"/>
    </location>
</feature>
<evidence type="ECO:0000259" key="6">
    <source>
        <dbReference type="PROSITE" id="PS51352"/>
    </source>
</evidence>
<dbReference type="PANTHER" id="PTHR42852:SF6">
    <property type="entry name" value="THIOL:DISULFIDE INTERCHANGE PROTEIN DSBE"/>
    <property type="match status" value="1"/>
</dbReference>
<evidence type="ECO:0000313" key="7">
    <source>
        <dbReference type="EMBL" id="ALJ59067.1"/>
    </source>
</evidence>
<dbReference type="KEGG" id="bcel:BcellWH2_01814"/>
<proteinExistence type="predicted"/>
<keyword evidence="5" id="KW-0732">Signal</keyword>
<dbReference type="AlphaFoldDB" id="A0A0N7IF31"/>
<dbReference type="GO" id="GO:0016491">
    <property type="term" value="F:oxidoreductase activity"/>
    <property type="evidence" value="ECO:0007669"/>
    <property type="project" value="InterPro"/>
</dbReference>
<reference evidence="7 8" key="1">
    <citation type="journal article" date="2015" name="Science">
        <title>Genetic determinants of in vivo fitness and diet responsiveness in multiple human gut Bacteroides.</title>
        <authorList>
            <person name="Wu M."/>
            <person name="McNulty N.P."/>
            <person name="Rodionov D.A."/>
            <person name="Khoroshkin M.S."/>
            <person name="Griffin N.W."/>
            <person name="Cheng J."/>
            <person name="Latreille P."/>
            <person name="Kerstetter R.A."/>
            <person name="Terrapon N."/>
            <person name="Henrissat B."/>
            <person name="Osterman A.L."/>
            <person name="Gordon J.I."/>
        </authorList>
    </citation>
    <scope>NUCLEOTIDE SEQUENCE [LARGE SCALE GENOMIC DNA]</scope>
    <source>
        <strain evidence="7 8">WH2</strain>
    </source>
</reference>
<dbReference type="InterPro" id="IPR050553">
    <property type="entry name" value="Thioredoxin_ResA/DsbE_sf"/>
</dbReference>
<dbReference type="SUPFAM" id="SSF52833">
    <property type="entry name" value="Thioredoxin-like"/>
    <property type="match status" value="1"/>
</dbReference>
<evidence type="ECO:0000256" key="2">
    <source>
        <dbReference type="ARBA" id="ARBA00022748"/>
    </source>
</evidence>
<dbReference type="InterPro" id="IPR036249">
    <property type="entry name" value="Thioredoxin-like_sf"/>
</dbReference>
<keyword evidence="2" id="KW-0201">Cytochrome c-type biogenesis</keyword>
<accession>A0A0N7IF31</accession>
<dbReference type="Pfam" id="PF00578">
    <property type="entry name" value="AhpC-TSA"/>
    <property type="match status" value="1"/>
</dbReference>
<sequence length="358" mass="40940">MKYYFSLLACLVSFIAHAQTTYSYRVEGELTDNSFNGKMLYIMRYDDNRYIDSTRVENQKFVFEGRTAIPSFCRIDAGRNYGNFILDEGTIKVNLYTHVPTGTKLNEAFNKTIATVDSIRKKGFAHLAELKKEKPNAEDWQPIWAEYYEQKIRPSLLGYLKQQIISNKDNGVGEYAFRDYSMACNTDEMDALQTEIGNWLNSLKTVQAIKARFEALKSTAVGKPFVDIADENTEGKETRLSDFVGKGNYVLVDMWASWCAPCREEIPNLAEIYNTYKDKGLVILGIATWDKKDRIIKAIGDLNMTWPQLLDTRQKVMELYGVNGIPHIILFAPDGTIVARNLRGDEMKQKVAEIMKDK</sequence>
<evidence type="ECO:0000256" key="5">
    <source>
        <dbReference type="SAM" id="SignalP"/>
    </source>
</evidence>
<evidence type="ECO:0000256" key="1">
    <source>
        <dbReference type="ARBA" id="ARBA00004196"/>
    </source>
</evidence>
<feature type="domain" description="Thioredoxin" evidence="6">
    <location>
        <begin position="219"/>
        <end position="358"/>
    </location>
</feature>
<dbReference type="CDD" id="cd02966">
    <property type="entry name" value="TlpA_like_family"/>
    <property type="match status" value="1"/>
</dbReference>
<dbReference type="PROSITE" id="PS51352">
    <property type="entry name" value="THIOREDOXIN_2"/>
    <property type="match status" value="1"/>
</dbReference>
<dbReference type="Pfam" id="PF14289">
    <property type="entry name" value="DUF4369"/>
    <property type="match status" value="1"/>
</dbReference>
<dbReference type="InterPro" id="IPR025380">
    <property type="entry name" value="DUF4369"/>
</dbReference>
<evidence type="ECO:0000256" key="4">
    <source>
        <dbReference type="ARBA" id="ARBA00023284"/>
    </source>
</evidence>
<gene>
    <name evidence="7" type="primary">resA_2</name>
    <name evidence="7" type="ORF">BcellWH2_01814</name>
</gene>
<dbReference type="GO" id="GO:0016209">
    <property type="term" value="F:antioxidant activity"/>
    <property type="evidence" value="ECO:0007669"/>
    <property type="project" value="InterPro"/>
</dbReference>
<dbReference type="GO" id="GO:0030313">
    <property type="term" value="C:cell envelope"/>
    <property type="evidence" value="ECO:0007669"/>
    <property type="project" value="UniProtKB-SubCell"/>
</dbReference>
<dbReference type="Gene3D" id="3.40.30.10">
    <property type="entry name" value="Glutaredoxin"/>
    <property type="match status" value="1"/>
</dbReference>
<dbReference type="EMBL" id="CP012801">
    <property type="protein sequence ID" value="ALJ59067.1"/>
    <property type="molecule type" value="Genomic_DNA"/>
</dbReference>
<dbReference type="PANTHER" id="PTHR42852">
    <property type="entry name" value="THIOL:DISULFIDE INTERCHANGE PROTEIN DSBE"/>
    <property type="match status" value="1"/>
</dbReference>
<evidence type="ECO:0000313" key="8">
    <source>
        <dbReference type="Proteomes" id="UP000061809"/>
    </source>
</evidence>
<dbReference type="RefSeq" id="WP_029427778.1">
    <property type="nucleotide sequence ID" value="NZ_CP012801.1"/>
</dbReference>
<protein>
    <submittedName>
        <fullName evidence="7">Thiol-disulfide oxidoreductase ResA</fullName>
    </submittedName>
</protein>
<comment type="subcellular location">
    <subcellularLocation>
        <location evidence="1">Cell envelope</location>
    </subcellularLocation>
</comment>
<keyword evidence="3" id="KW-1015">Disulfide bond</keyword>
<dbReference type="InterPro" id="IPR013766">
    <property type="entry name" value="Thioredoxin_domain"/>
</dbReference>
<dbReference type="Proteomes" id="UP000061809">
    <property type="component" value="Chromosome"/>
</dbReference>
<feature type="chain" id="PRO_5006013391" evidence="5">
    <location>
        <begin position="19"/>
        <end position="358"/>
    </location>
</feature>
<dbReference type="PROSITE" id="PS00194">
    <property type="entry name" value="THIOREDOXIN_1"/>
    <property type="match status" value="1"/>
</dbReference>
<dbReference type="PATRIC" id="fig|246787.4.peg.1870"/>
<evidence type="ECO:0000256" key="3">
    <source>
        <dbReference type="ARBA" id="ARBA00023157"/>
    </source>
</evidence>